<gene>
    <name evidence="3" type="ORF">HNQ58_002465</name>
</gene>
<dbReference type="RefSeq" id="WP_183949214.1">
    <property type="nucleotide sequence ID" value="NZ_JACHHX010000022.1"/>
</dbReference>
<organism evidence="3 4">
    <name type="scientific">Rehaibacterium terrae</name>
    <dbReference type="NCBI Taxonomy" id="1341696"/>
    <lineage>
        <taxon>Bacteria</taxon>
        <taxon>Pseudomonadati</taxon>
        <taxon>Pseudomonadota</taxon>
        <taxon>Gammaproteobacteria</taxon>
        <taxon>Lysobacterales</taxon>
        <taxon>Lysobacteraceae</taxon>
        <taxon>Rehaibacterium</taxon>
    </lineage>
</organism>
<evidence type="ECO:0000256" key="2">
    <source>
        <dbReference type="SAM" id="MobiDB-lite"/>
    </source>
</evidence>
<sequence length="762" mass="82687">MDNTRPHPYGPDIEASAATGGGRDLLAQLAGQSLPPLVQALASVLDRVDDALFDFMQKSVPAQDQPVFMDAMRVLRRERAGIEQRFRDHLAGAFAALARRQPQLAESAYASQSDGLSLVSEDDLDVQLSAKMLAGSLQKDFGGVLAQIEQRLGWLAGNVELDGDSNPVGGAHLAAAVYVALRPCEVELAPRLILFKICERELPAGLAPAYDGLNRTLIEAGVLPQLRPVKARDAAPEQAPDETPADEPSAPAAAAPASLGPAPANATASRVSSEQERALFSALHELLKNYRQNHYGAPVAPDPSARLLSARETLTVLGLLQGELPPGLREAIEDPGQSLVQRIKAELIASAGRIGCDPATTRLTPADEDAVDLVGMLFDVILDERELRAQVRSLIGRLIVPFIKVALLDRRMFLEKTHPARRLLNALAEACEGNSGETPQEKQLLGKVQEVVDRLVAEFNEDLAIFQTLEEEFRAFLDQHRKRVEAAERRAAEAQRGRERLEQARARAALELADRVGDRELTPTLDLLLRRYWSHHLAVVLLREGESSAAFRSALHCADELIAAFDNAAQGVNILPRLSSLRGGLEPVLLSSGCAGDAAAECLRALSEELRRLARGEEAIQEAAPIAISEPPPVPTSAVPAREEPSTLLKLVSNRDALDYDPADAERIRQLAVGTWVEFVGENGEPQPAKYSWVSPISGRLMFVNRRGVRVCVASAEELAAMMKQRRLLVRPVNTAFERAMHQVLGRLHTPAPQPSSMRATA</sequence>
<evidence type="ECO:0008006" key="5">
    <source>
        <dbReference type="Google" id="ProtNLM"/>
    </source>
</evidence>
<proteinExistence type="predicted"/>
<feature type="region of interest" description="Disordered" evidence="2">
    <location>
        <begin position="230"/>
        <end position="271"/>
    </location>
</feature>
<reference evidence="3 4" key="1">
    <citation type="submission" date="2020-08" db="EMBL/GenBank/DDBJ databases">
        <title>Genomic Encyclopedia of Type Strains, Phase IV (KMG-IV): sequencing the most valuable type-strain genomes for metagenomic binning, comparative biology and taxonomic classification.</title>
        <authorList>
            <person name="Goeker M."/>
        </authorList>
    </citation>
    <scope>NUCLEOTIDE SEQUENCE [LARGE SCALE GENOMIC DNA]</scope>
    <source>
        <strain evidence="3 4">DSM 25897</strain>
    </source>
</reference>
<dbReference type="Pfam" id="PF07793">
    <property type="entry name" value="DUF1631"/>
    <property type="match status" value="1"/>
</dbReference>
<comment type="caution">
    <text evidence="3">The sequence shown here is derived from an EMBL/GenBank/DDBJ whole genome shotgun (WGS) entry which is preliminary data.</text>
</comment>
<accession>A0A7W7Y1W0</accession>
<evidence type="ECO:0000313" key="3">
    <source>
        <dbReference type="EMBL" id="MBB5016550.1"/>
    </source>
</evidence>
<dbReference type="InterPro" id="IPR012434">
    <property type="entry name" value="DUF1631"/>
</dbReference>
<keyword evidence="4" id="KW-1185">Reference proteome</keyword>
<protein>
    <recommendedName>
        <fullName evidence="5">Thymidine phosphorylase</fullName>
    </recommendedName>
</protein>
<name>A0A7W7Y1W0_9GAMM</name>
<feature type="compositionally biased region" description="Low complexity" evidence="2">
    <location>
        <begin position="246"/>
        <end position="266"/>
    </location>
</feature>
<evidence type="ECO:0000256" key="1">
    <source>
        <dbReference type="SAM" id="Coils"/>
    </source>
</evidence>
<feature type="coiled-coil region" evidence="1">
    <location>
        <begin position="477"/>
        <end position="511"/>
    </location>
</feature>
<keyword evidence="1" id="KW-0175">Coiled coil</keyword>
<dbReference type="EMBL" id="JACHHX010000022">
    <property type="protein sequence ID" value="MBB5016550.1"/>
    <property type="molecule type" value="Genomic_DNA"/>
</dbReference>
<dbReference type="Proteomes" id="UP000519004">
    <property type="component" value="Unassembled WGS sequence"/>
</dbReference>
<evidence type="ECO:0000313" key="4">
    <source>
        <dbReference type="Proteomes" id="UP000519004"/>
    </source>
</evidence>
<dbReference type="AlphaFoldDB" id="A0A7W7Y1W0"/>